<name>A0AAJ1HV29_LIMMU</name>
<evidence type="ECO:0000256" key="2">
    <source>
        <dbReference type="ARBA" id="ARBA00012052"/>
    </source>
</evidence>
<evidence type="ECO:0000259" key="11">
    <source>
        <dbReference type="Pfam" id="PF08544"/>
    </source>
</evidence>
<reference evidence="12" key="1">
    <citation type="submission" date="2023-01" db="EMBL/GenBank/DDBJ databases">
        <title>Genome analysis of 13 Lactobacillus isolated from gut of wild boar.</title>
        <authorList>
            <person name="Papp P."/>
            <person name="Libisch B."/>
            <person name="Nagy T."/>
            <person name="Olasz F."/>
        </authorList>
    </citation>
    <scope>NUCLEOTIDE SEQUENCE</scope>
    <source>
        <strain evidence="12">F146</strain>
    </source>
</reference>
<feature type="binding site" evidence="9">
    <location>
        <begin position="95"/>
        <end position="105"/>
    </location>
    <ligand>
        <name>ATP</name>
        <dbReference type="ChEBI" id="CHEBI:30616"/>
    </ligand>
</feature>
<evidence type="ECO:0000313" key="13">
    <source>
        <dbReference type="Proteomes" id="UP001220670"/>
    </source>
</evidence>
<dbReference type="PANTHER" id="PTHR43527:SF2">
    <property type="entry name" value="4-DIPHOSPHOCYTIDYL-2-C-METHYL-D-ERYTHRITOL KINASE, CHLOROPLASTIC"/>
    <property type="match status" value="1"/>
</dbReference>
<dbReference type="RefSeq" id="WP_272208382.1">
    <property type="nucleotide sequence ID" value="NZ_JAQOMV010000002.1"/>
</dbReference>
<keyword evidence="4 9" id="KW-0808">Transferase</keyword>
<comment type="function">
    <text evidence="9">Catalyzes the phosphorylation of the position 2 hydroxy group of 4-diphosphocytidyl-2C-methyl-D-erythritol.</text>
</comment>
<evidence type="ECO:0000256" key="4">
    <source>
        <dbReference type="ARBA" id="ARBA00022679"/>
    </source>
</evidence>
<dbReference type="InterPro" id="IPR013750">
    <property type="entry name" value="GHMP_kinase_C_dom"/>
</dbReference>
<dbReference type="PANTHER" id="PTHR43527">
    <property type="entry name" value="4-DIPHOSPHOCYTIDYL-2-C-METHYL-D-ERYTHRITOL KINASE, CHLOROPLASTIC"/>
    <property type="match status" value="1"/>
</dbReference>
<dbReference type="InterPro" id="IPR036554">
    <property type="entry name" value="GHMP_kinase_C_sf"/>
</dbReference>
<evidence type="ECO:0000256" key="6">
    <source>
        <dbReference type="ARBA" id="ARBA00022777"/>
    </source>
</evidence>
<feature type="active site" evidence="9">
    <location>
        <position position="10"/>
    </location>
</feature>
<dbReference type="SUPFAM" id="SSF55060">
    <property type="entry name" value="GHMP Kinase, C-terminal domain"/>
    <property type="match status" value="1"/>
</dbReference>
<dbReference type="Proteomes" id="UP001220670">
    <property type="component" value="Unassembled WGS sequence"/>
</dbReference>
<evidence type="ECO:0000256" key="3">
    <source>
        <dbReference type="ARBA" id="ARBA00017473"/>
    </source>
</evidence>
<protein>
    <recommendedName>
        <fullName evidence="3 9">4-diphosphocytidyl-2-C-methyl-D-erythritol kinase</fullName>
        <shortName evidence="9">CMK</shortName>
        <ecNumber evidence="2 9">2.7.1.148</ecNumber>
    </recommendedName>
    <alternativeName>
        <fullName evidence="8 9">4-(cytidine-5'-diphospho)-2-C-methyl-D-erythritol kinase</fullName>
    </alternativeName>
</protein>
<dbReference type="EMBL" id="JAQONE010000004">
    <property type="protein sequence ID" value="MDC2829020.1"/>
    <property type="molecule type" value="Genomic_DNA"/>
</dbReference>
<dbReference type="InterPro" id="IPR020568">
    <property type="entry name" value="Ribosomal_Su5_D2-typ_SF"/>
</dbReference>
<evidence type="ECO:0000256" key="7">
    <source>
        <dbReference type="ARBA" id="ARBA00022840"/>
    </source>
</evidence>
<dbReference type="AlphaFoldDB" id="A0AAJ1HV29"/>
<evidence type="ECO:0000256" key="8">
    <source>
        <dbReference type="ARBA" id="ARBA00032554"/>
    </source>
</evidence>
<dbReference type="Pfam" id="PF08544">
    <property type="entry name" value="GHMP_kinases_C"/>
    <property type="match status" value="1"/>
</dbReference>
<gene>
    <name evidence="9 12" type="primary">ispE</name>
    <name evidence="12" type="ORF">PO250_01555</name>
</gene>
<dbReference type="GO" id="GO:0019288">
    <property type="term" value="P:isopentenyl diphosphate biosynthetic process, methylerythritol 4-phosphate pathway"/>
    <property type="evidence" value="ECO:0007669"/>
    <property type="project" value="UniProtKB-UniRule"/>
</dbReference>
<dbReference type="GO" id="GO:0050515">
    <property type="term" value="F:4-(cytidine 5'-diphospho)-2-C-methyl-D-erythritol kinase activity"/>
    <property type="evidence" value="ECO:0007669"/>
    <property type="project" value="UniProtKB-UniRule"/>
</dbReference>
<dbReference type="NCBIfam" id="TIGR00154">
    <property type="entry name" value="ispE"/>
    <property type="match status" value="1"/>
</dbReference>
<feature type="domain" description="GHMP kinase N-terminal" evidence="10">
    <location>
        <begin position="67"/>
        <end position="144"/>
    </location>
</feature>
<feature type="domain" description="GHMP kinase C-terminal" evidence="11">
    <location>
        <begin position="199"/>
        <end position="274"/>
    </location>
</feature>
<dbReference type="HAMAP" id="MF_00061">
    <property type="entry name" value="IspE"/>
    <property type="match status" value="1"/>
</dbReference>
<keyword evidence="7 9" id="KW-0067">ATP-binding</keyword>
<sequence length="283" mass="31897">MIINEKAPAKINLALDTPMRYIDGLPRWDMVMNSIDLADYVTIETHQHQHRIKVYTDSGFLPNDQRNLAYQAAHILKNRFHVDEGVTIRIKKRIPVAAGLGGGSSDAAAVLRGLNQGWKLGLSLKELAQLSLSIDSDVPYCVYSRTAHVTGHGEQVEVLRSFPHYWAVVAKPKISVSTPTILRQINYEKLQHLDVDSLVECIQAGRWQESFAYMGNVLEPVTMKEYPEIRQLKQRMEKLGADVVQMSGTGPTVFALCHNESRARRLHNSLCGFCREVYLAMLL</sequence>
<comment type="pathway">
    <text evidence="9">Isoprenoid biosynthesis; isopentenyl diphosphate biosynthesis via DXP pathway; isopentenyl diphosphate from 1-deoxy-D-xylulose 5-phosphate: step 3/6.</text>
</comment>
<evidence type="ECO:0000256" key="1">
    <source>
        <dbReference type="ARBA" id="ARBA00009684"/>
    </source>
</evidence>
<dbReference type="InterPro" id="IPR004424">
    <property type="entry name" value="IspE"/>
</dbReference>
<comment type="similarity">
    <text evidence="1 9">Belongs to the GHMP kinase family. IspE subfamily.</text>
</comment>
<dbReference type="Gene3D" id="3.30.230.10">
    <property type="match status" value="1"/>
</dbReference>
<comment type="caution">
    <text evidence="12">The sequence shown here is derived from an EMBL/GenBank/DDBJ whole genome shotgun (WGS) entry which is preliminary data.</text>
</comment>
<dbReference type="EC" id="2.7.1.148" evidence="2 9"/>
<accession>A0AAJ1HV29</accession>
<evidence type="ECO:0000256" key="9">
    <source>
        <dbReference type="HAMAP-Rule" id="MF_00061"/>
    </source>
</evidence>
<dbReference type="InterPro" id="IPR006204">
    <property type="entry name" value="GHMP_kinase_N_dom"/>
</dbReference>
<dbReference type="GO" id="GO:0016114">
    <property type="term" value="P:terpenoid biosynthetic process"/>
    <property type="evidence" value="ECO:0007669"/>
    <property type="project" value="UniProtKB-UniRule"/>
</dbReference>
<dbReference type="InterPro" id="IPR014721">
    <property type="entry name" value="Ribsml_uS5_D2-typ_fold_subgr"/>
</dbReference>
<keyword evidence="6 9" id="KW-0418">Kinase</keyword>
<dbReference type="Pfam" id="PF00288">
    <property type="entry name" value="GHMP_kinases_N"/>
    <property type="match status" value="1"/>
</dbReference>
<dbReference type="PIRSF" id="PIRSF010376">
    <property type="entry name" value="IspE"/>
    <property type="match status" value="1"/>
</dbReference>
<organism evidence="12 13">
    <name type="scientific">Limosilactobacillus mucosae</name>
    <name type="common">Lactobacillus mucosae</name>
    <dbReference type="NCBI Taxonomy" id="97478"/>
    <lineage>
        <taxon>Bacteria</taxon>
        <taxon>Bacillati</taxon>
        <taxon>Bacillota</taxon>
        <taxon>Bacilli</taxon>
        <taxon>Lactobacillales</taxon>
        <taxon>Lactobacillaceae</taxon>
        <taxon>Limosilactobacillus</taxon>
    </lineage>
</organism>
<evidence type="ECO:0000313" key="12">
    <source>
        <dbReference type="EMBL" id="MDC2829020.1"/>
    </source>
</evidence>
<keyword evidence="9" id="KW-0414">Isoprene biosynthesis</keyword>
<feature type="active site" evidence="9">
    <location>
        <position position="137"/>
    </location>
</feature>
<comment type="catalytic activity">
    <reaction evidence="9">
        <text>4-CDP-2-C-methyl-D-erythritol + ATP = 4-CDP-2-C-methyl-D-erythritol 2-phosphate + ADP + H(+)</text>
        <dbReference type="Rhea" id="RHEA:18437"/>
        <dbReference type="ChEBI" id="CHEBI:15378"/>
        <dbReference type="ChEBI" id="CHEBI:30616"/>
        <dbReference type="ChEBI" id="CHEBI:57823"/>
        <dbReference type="ChEBI" id="CHEBI:57919"/>
        <dbReference type="ChEBI" id="CHEBI:456216"/>
        <dbReference type="EC" id="2.7.1.148"/>
    </reaction>
</comment>
<evidence type="ECO:0000256" key="5">
    <source>
        <dbReference type="ARBA" id="ARBA00022741"/>
    </source>
</evidence>
<proteinExistence type="inferred from homology"/>
<dbReference type="Gene3D" id="3.30.70.890">
    <property type="entry name" value="GHMP kinase, C-terminal domain"/>
    <property type="match status" value="1"/>
</dbReference>
<keyword evidence="5 9" id="KW-0547">Nucleotide-binding</keyword>
<dbReference type="SUPFAM" id="SSF54211">
    <property type="entry name" value="Ribosomal protein S5 domain 2-like"/>
    <property type="match status" value="1"/>
</dbReference>
<dbReference type="GO" id="GO:0005524">
    <property type="term" value="F:ATP binding"/>
    <property type="evidence" value="ECO:0007669"/>
    <property type="project" value="UniProtKB-UniRule"/>
</dbReference>
<evidence type="ECO:0000259" key="10">
    <source>
        <dbReference type="Pfam" id="PF00288"/>
    </source>
</evidence>